<dbReference type="GO" id="GO:0005737">
    <property type="term" value="C:cytoplasm"/>
    <property type="evidence" value="ECO:0007669"/>
    <property type="project" value="TreeGrafter"/>
</dbReference>
<accession>A0A8J4Q8R7</accession>
<feature type="region of interest" description="Disordered" evidence="6">
    <location>
        <begin position="397"/>
        <end position="435"/>
    </location>
</feature>
<feature type="transmembrane region" description="Helical" evidence="7">
    <location>
        <begin position="581"/>
        <end position="600"/>
    </location>
</feature>
<dbReference type="InterPro" id="IPR045120">
    <property type="entry name" value="Suco/Slp1-like"/>
</dbReference>
<organism evidence="9 10">
    <name type="scientific">Castanea mollissima</name>
    <name type="common">Chinese chestnut</name>
    <dbReference type="NCBI Taxonomy" id="60419"/>
    <lineage>
        <taxon>Eukaryota</taxon>
        <taxon>Viridiplantae</taxon>
        <taxon>Streptophyta</taxon>
        <taxon>Embryophyta</taxon>
        <taxon>Tracheophyta</taxon>
        <taxon>Spermatophyta</taxon>
        <taxon>Magnoliopsida</taxon>
        <taxon>eudicotyledons</taxon>
        <taxon>Gunneridae</taxon>
        <taxon>Pentapetalae</taxon>
        <taxon>rosids</taxon>
        <taxon>fabids</taxon>
        <taxon>Fagales</taxon>
        <taxon>Fagaceae</taxon>
        <taxon>Castanea</taxon>
    </lineage>
</organism>
<evidence type="ECO:0000313" key="10">
    <source>
        <dbReference type="Proteomes" id="UP000737018"/>
    </source>
</evidence>
<proteinExistence type="predicted"/>
<feature type="coiled-coil region" evidence="5">
    <location>
        <begin position="471"/>
        <end position="498"/>
    </location>
</feature>
<feature type="transmembrane region" description="Helical" evidence="7">
    <location>
        <begin position="47"/>
        <end position="67"/>
    </location>
</feature>
<keyword evidence="5" id="KW-0175">Coiled coil</keyword>
<feature type="transmembrane region" description="Helical" evidence="7">
    <location>
        <begin position="621"/>
        <end position="639"/>
    </location>
</feature>
<dbReference type="AlphaFoldDB" id="A0A8J4Q8R7"/>
<reference evidence="9" key="1">
    <citation type="submission" date="2020-03" db="EMBL/GenBank/DDBJ databases">
        <title>Castanea mollissima Vanexum genome sequencing.</title>
        <authorList>
            <person name="Staton M."/>
        </authorList>
    </citation>
    <scope>NUCLEOTIDE SEQUENCE</scope>
    <source>
        <tissue evidence="9">Leaf</tissue>
    </source>
</reference>
<feature type="region of interest" description="Disordered" evidence="6">
    <location>
        <begin position="17"/>
        <end position="41"/>
    </location>
</feature>
<keyword evidence="3 7" id="KW-1133">Transmembrane helix</keyword>
<dbReference type="PANTHER" id="PTHR12953:SF3">
    <property type="entry name" value="SUN DOMAIN-CONTAINING PROTEIN 5"/>
    <property type="match status" value="1"/>
</dbReference>
<evidence type="ECO:0000256" key="7">
    <source>
        <dbReference type="SAM" id="Phobius"/>
    </source>
</evidence>
<evidence type="ECO:0000256" key="4">
    <source>
        <dbReference type="ARBA" id="ARBA00023136"/>
    </source>
</evidence>
<feature type="compositionally biased region" description="Low complexity" evidence="6">
    <location>
        <begin position="20"/>
        <end position="41"/>
    </location>
</feature>
<comment type="subcellular location">
    <subcellularLocation>
        <location evidence="1">Membrane</location>
    </subcellularLocation>
</comment>
<evidence type="ECO:0000256" key="2">
    <source>
        <dbReference type="ARBA" id="ARBA00022692"/>
    </source>
</evidence>
<sequence length="640" mass="70868">MKKPQDVSFVNTKCHQNVYNNDNNENNENSSKCSRNNSNSSRTRRSFCELSLSSLVFSLWCLVFLVYSKLGLGHGNGNGGCTSGNSPLDNGSTLCPIVSNDRLGDHAYSYITNGSNTHTNGMLLQFNMSTHGNNSNVLQRSENSSCSLPETISLEEVLLKVSVYASSVCKVRAQEEGERIQVEQLSSGRTHNSSYLNFDEFRNITKQGKGKAMPSQLVNITHRLEPDGTEYNYASAFKGAKVVTQNKEAKGASNILGKDHDKYLRNPCSVAEKFVVIELSEETLVDSVKIANFEHYSSNFKEFGLSGSLSYPTETWSPLGTFVAANVKHAQCFKLPEPKWVRYLKLNLLSHYGSEFYCTLSCLEVYGVDAIERMLEDLIVTSAEPIPSELLVPNSTALPSLKPDVGPVDSKRDGEVQNETETAGAGTGSGNDAQKLNVVTTNPSVILNGIPDPVMEVRPQPNGRIPGDTVLKILMQKVRSLELNLSVLEEYVKELSRRQGDILPEIDKDLLRVLSLMEKSKREIKDLLKWKENMEKGITDLQSWKALVSSQVNALVRENNILRLDVENVVKNQTSLESRELAVLAVSLLFVCFAILKLASAQIFNFFGACQSDQVCETSRGWVLILISSSMTILITLVYN</sequence>
<dbReference type="InterPro" id="IPR012919">
    <property type="entry name" value="SUN_dom"/>
</dbReference>
<evidence type="ECO:0000256" key="5">
    <source>
        <dbReference type="SAM" id="Coils"/>
    </source>
</evidence>
<evidence type="ECO:0000259" key="8">
    <source>
        <dbReference type="PROSITE" id="PS51469"/>
    </source>
</evidence>
<dbReference type="GO" id="GO:0034975">
    <property type="term" value="P:protein folding in endoplasmic reticulum"/>
    <property type="evidence" value="ECO:0007669"/>
    <property type="project" value="TreeGrafter"/>
</dbReference>
<protein>
    <recommendedName>
        <fullName evidence="8">SUN domain-containing protein</fullName>
    </recommendedName>
</protein>
<evidence type="ECO:0000256" key="6">
    <source>
        <dbReference type="SAM" id="MobiDB-lite"/>
    </source>
</evidence>
<gene>
    <name evidence="9" type="ORF">CMV_028170</name>
</gene>
<dbReference type="PANTHER" id="PTHR12953">
    <property type="entry name" value="MEMBRANE PROTEIN CH1 RELATED"/>
    <property type="match status" value="1"/>
</dbReference>
<keyword evidence="10" id="KW-1185">Reference proteome</keyword>
<keyword evidence="2 7" id="KW-0812">Transmembrane</keyword>
<dbReference type="PROSITE" id="PS51469">
    <property type="entry name" value="SUN"/>
    <property type="match status" value="1"/>
</dbReference>
<evidence type="ECO:0000256" key="3">
    <source>
        <dbReference type="ARBA" id="ARBA00022989"/>
    </source>
</evidence>
<dbReference type="InterPro" id="IPR008979">
    <property type="entry name" value="Galactose-bd-like_sf"/>
</dbReference>
<evidence type="ECO:0000256" key="1">
    <source>
        <dbReference type="ARBA" id="ARBA00004370"/>
    </source>
</evidence>
<name>A0A8J4Q8R7_9ROSI</name>
<dbReference type="Gene3D" id="2.60.120.260">
    <property type="entry name" value="Galactose-binding domain-like"/>
    <property type="match status" value="1"/>
</dbReference>
<dbReference type="Proteomes" id="UP000737018">
    <property type="component" value="Unassembled WGS sequence"/>
</dbReference>
<evidence type="ECO:0000313" key="9">
    <source>
        <dbReference type="EMBL" id="KAF3945455.1"/>
    </source>
</evidence>
<dbReference type="EMBL" id="JRKL02012449">
    <property type="protein sequence ID" value="KAF3945455.1"/>
    <property type="molecule type" value="Genomic_DNA"/>
</dbReference>
<dbReference type="GO" id="GO:0016020">
    <property type="term" value="C:membrane"/>
    <property type="evidence" value="ECO:0007669"/>
    <property type="project" value="UniProtKB-SubCell"/>
</dbReference>
<dbReference type="OrthoDB" id="266334at2759"/>
<comment type="caution">
    <text evidence="9">The sequence shown here is derived from an EMBL/GenBank/DDBJ whole genome shotgun (WGS) entry which is preliminary data.</text>
</comment>
<dbReference type="SUPFAM" id="SSF49785">
    <property type="entry name" value="Galactose-binding domain-like"/>
    <property type="match status" value="1"/>
</dbReference>
<feature type="domain" description="SUN" evidence="8">
    <location>
        <begin position="210"/>
        <end position="370"/>
    </location>
</feature>
<keyword evidence="4 7" id="KW-0472">Membrane</keyword>
<dbReference type="Pfam" id="PF07738">
    <property type="entry name" value="Sad1_UNC"/>
    <property type="match status" value="1"/>
</dbReference>